<dbReference type="VEuPathDB" id="TriTrypDB:LdBPK_330510.1"/>
<proteinExistence type="predicted"/>
<dbReference type="KEGG" id="ldo:LDBPK_330510"/>
<evidence type="ECO:0000313" key="1">
    <source>
        <dbReference type="EMBL" id="AYU82019.1"/>
    </source>
</evidence>
<dbReference type="Gene3D" id="1.10.472.50">
    <property type="entry name" value="HD-domain/PDEase-like"/>
    <property type="match status" value="1"/>
</dbReference>
<reference evidence="4" key="3">
    <citation type="submission" date="2011-02" db="EMBL/GenBank/DDBJ databases">
        <title>Whole genome sequencing of Leishmania donovani clinical lines reveals dynamic variation related to drug resistance.</title>
        <authorList>
            <person name="Downing T."/>
            <person name="Imamura H."/>
            <person name="Sanders M."/>
            <person name="Decuypere S."/>
            <person name="Hertz-Fowler C."/>
            <person name="Clark T.G."/>
            <person name="Rijal S."/>
            <person name="Sundar S."/>
            <person name="Quail M.A."/>
            <person name="De Doncker S."/>
            <person name="Maes I."/>
            <person name="Vanaerschot M."/>
            <person name="Stark O."/>
            <person name="Schonian G."/>
            <person name="Dujardin J.C."/>
            <person name="Berriman M."/>
        </authorList>
    </citation>
    <scope>NUCLEOTIDE SEQUENCE [LARGE SCALE GENOMIC DNA]</scope>
    <source>
        <strain evidence="4">BPK282A1</strain>
    </source>
</reference>
<dbReference type="Proteomes" id="UP000008980">
    <property type="component" value="Chromosome 33"/>
</dbReference>
<reference evidence="3" key="5">
    <citation type="submission" date="2019-02" db="EMBL/GenBank/DDBJ databases">
        <title>FDA dAtabase for Regulatory Grade micrObial Sequences (FDA-ARGOS): Supporting development and validation of Infectious Disease Dx tests.</title>
        <authorList>
            <person name="Duncan R."/>
            <person name="Fisher C."/>
            <person name="Tallon L.J."/>
            <person name="Sadzewicz L."/>
            <person name="Sengamalay N."/>
            <person name="Ott S."/>
            <person name="Godinez A."/>
            <person name="Nagaraj S."/>
            <person name="Nadendla S."/>
            <person name="Sichtig H."/>
        </authorList>
    </citation>
    <scope>NUCLEOTIDE SEQUENCE</scope>
    <source>
        <strain evidence="3">FDAARGOS_361</strain>
    </source>
</reference>
<dbReference type="Gene3D" id="1.20.58.1910">
    <property type="match status" value="1"/>
</dbReference>
<evidence type="ECO:0000313" key="3">
    <source>
        <dbReference type="EMBL" id="TPP53816.1"/>
    </source>
</evidence>
<reference evidence="2 4" key="1">
    <citation type="journal article" date="2011" name="Genome Res.">
        <title>Whole genome sequencing of multiple Leishmania donovani clinical isolates provides insights into population structure and mechanisms of drug resistance.</title>
        <authorList>
            <person name="Downing T."/>
            <person name="Imamura H."/>
            <person name="Decuypere S."/>
            <person name="Clark T.G."/>
            <person name="Coombs G.H."/>
            <person name="Cotton J.A."/>
            <person name="Hilley J.D."/>
            <person name="de Doncker S."/>
            <person name="Maes I."/>
            <person name="Mottram J.C."/>
            <person name="Quail M.A."/>
            <person name="Rijal S."/>
            <person name="Sanders M."/>
            <person name="Schonian G."/>
            <person name="Stark O."/>
            <person name="Sundar S."/>
            <person name="Vanaerschot M."/>
            <person name="Hertz-Fowler C."/>
            <person name="Dujardin J.C."/>
            <person name="Berriman M."/>
        </authorList>
    </citation>
    <scope>NUCLEOTIDE SEQUENCE [LARGE SCALE GENOMIC DNA]</scope>
    <source>
        <strain evidence="2 4">BPK282A1</strain>
    </source>
</reference>
<evidence type="ECO:0000313" key="4">
    <source>
        <dbReference type="Proteomes" id="UP000008980"/>
    </source>
</evidence>
<evidence type="ECO:0000313" key="5">
    <source>
        <dbReference type="Proteomes" id="UP000274082"/>
    </source>
</evidence>
<dbReference type="Proteomes" id="UP000318447">
    <property type="component" value="Unassembled WGS sequence"/>
</dbReference>
<dbReference type="OrthoDB" id="16547at2759"/>
<dbReference type="EMBL" id="CP029532">
    <property type="protein sequence ID" value="AYU82019.1"/>
    <property type="molecule type" value="Genomic_DNA"/>
</dbReference>
<reference evidence="1 5" key="4">
    <citation type="journal article" date="2018" name="Sci. Rep.">
        <title>A complete Leishmania donovani reference genome identifies novel genetic variations associated with virulence.</title>
        <authorList>
            <person name="Lypaczewski P."/>
            <person name="Hoshizaki J."/>
            <person name="Zhang W.-W."/>
            <person name="McCall L.-I."/>
            <person name="Torcivia-Rodriguez J."/>
            <person name="Simonyan V."/>
            <person name="Kaur A."/>
            <person name="Dewar K."/>
            <person name="Matlashewski G."/>
        </authorList>
    </citation>
    <scope>NUCLEOTIDE SEQUENCE [LARGE SCALE GENOMIC DNA]</scope>
    <source>
        <strain evidence="1 5">LdCL</strain>
    </source>
</reference>
<dbReference type="EMBL" id="RHLC01000007">
    <property type="protein sequence ID" value="TPP53816.1"/>
    <property type="molecule type" value="Genomic_DNA"/>
</dbReference>
<dbReference type="OMA" id="GMRWFVP"/>
<dbReference type="AlphaFoldDB" id="A0A3S7X6G1"/>
<name>A0A3S7X6G1_LEIDO</name>
<evidence type="ECO:0000313" key="2">
    <source>
        <dbReference type="EMBL" id="CBZ37192.1"/>
    </source>
</evidence>
<sequence>MEALHYELWDRCTSFVASACAGRDASHGLGHMRKVTEQAILLYLMDTAATVAPAEKAGMLYRIILVGMLHDVADHKYDVAGALLHRVKSFAAAEAAALVAHAESTDPRLFCVPLPRANAGETEGSAQQVVQQVAQLLLTSLDAISYSKEVKRGMRWFVPALSEGVEAATKSSSWVAVRDYVSDADKLESIGEDGLLRCYEYTCVQYRASALAQLALKTPRPSAETAVPQGTAVERQLEAVLLREVVAHFHEKLKRLLPVFIVTSSGKHLGIPRAAEMAALLEEWQHYGPPPVTMYWRNAAAECTPT</sequence>
<protein>
    <submittedName>
        <fullName evidence="1">Uncharacterized protein</fullName>
    </submittedName>
</protein>
<reference evidence="2" key="2">
    <citation type="submission" date="2011-01" db="EMBL/GenBank/DDBJ databases">
        <authorList>
            <person name="Zhao B.P."/>
            <person name="Ren Z.A."/>
            <person name="Li C.D."/>
        </authorList>
    </citation>
    <scope>NUCLEOTIDE SEQUENCE</scope>
    <source>
        <strain evidence="2">BPK282A1</strain>
    </source>
</reference>
<reference evidence="6" key="6">
    <citation type="submission" date="2019-02" db="EMBL/GenBank/DDBJ databases">
        <title>FDA dAtabase for Regulatory Grade micrObial Sequences (FDA-ARGOS): Supporting development and validation of Infectious Disease Dx tests.</title>
        <authorList>
            <person name="Duncan R."/>
            <person name="Fisher C."/>
            <person name="Tallon L."/>
            <person name="Sadzewicz L."/>
            <person name="Sengamalay N."/>
            <person name="Ott S."/>
            <person name="Godinez A."/>
            <person name="Nagaraj S."/>
            <person name="Vavikolanu K."/>
            <person name="Nadendla S."/>
            <person name="Aluvathingal J."/>
            <person name="Sichtig H."/>
        </authorList>
    </citation>
    <scope>NUCLEOTIDE SEQUENCE [LARGE SCALE GENOMIC DNA]</scope>
    <source>
        <strain evidence="6">FDAARGOS_361</strain>
    </source>
</reference>
<dbReference type="PANTHER" id="PTHR33594:SF1">
    <property type="entry name" value="HD_PDEASE DOMAIN-CONTAINING PROTEIN"/>
    <property type="match status" value="1"/>
</dbReference>
<dbReference type="PANTHER" id="PTHR33594">
    <property type="entry name" value="SUPERFAMILY HYDROLASE, PUTATIVE (AFU_ORTHOLOGUE AFUA_1G03035)-RELATED"/>
    <property type="match status" value="1"/>
</dbReference>
<dbReference type="GeneID" id="13392272"/>
<accession>A0A3S7X6G1</accession>
<evidence type="ECO:0000313" key="6">
    <source>
        <dbReference type="Proteomes" id="UP000318447"/>
    </source>
</evidence>
<dbReference type="SUPFAM" id="SSF109604">
    <property type="entry name" value="HD-domain/PDEase-like"/>
    <property type="match status" value="1"/>
</dbReference>
<gene>
    <name evidence="3" type="ORF">CGC21_38335</name>
    <name evidence="2" type="ORF">LDBPK_330510</name>
    <name evidence="1" type="ORF">LdCL_330010600</name>
</gene>
<dbReference type="EMBL" id="FR799620">
    <property type="protein sequence ID" value="CBZ37192.1"/>
    <property type="molecule type" value="Genomic_DNA"/>
</dbReference>
<keyword evidence="5" id="KW-1185">Reference proteome</keyword>
<accession>E9BPY0</accession>
<dbReference type="RefSeq" id="XP_003863875.1">
    <property type="nucleotide sequence ID" value="XM_003863827.1"/>
</dbReference>
<organism evidence="1 5">
    <name type="scientific">Leishmania donovani</name>
    <dbReference type="NCBI Taxonomy" id="5661"/>
    <lineage>
        <taxon>Eukaryota</taxon>
        <taxon>Discoba</taxon>
        <taxon>Euglenozoa</taxon>
        <taxon>Kinetoplastea</taxon>
        <taxon>Metakinetoplastina</taxon>
        <taxon>Trypanosomatida</taxon>
        <taxon>Trypanosomatidae</taxon>
        <taxon>Leishmaniinae</taxon>
        <taxon>Leishmania</taxon>
    </lineage>
</organism>
<dbReference type="Proteomes" id="UP000274082">
    <property type="component" value="Chromosome 33"/>
</dbReference>
<dbReference type="VEuPathDB" id="TriTrypDB:LdCL_330010600"/>